<feature type="domain" description="Glutamyl/glutaminyl-tRNA synthetase class Ib catalytic" evidence="11">
    <location>
        <begin position="5"/>
        <end position="312"/>
    </location>
</feature>
<comment type="similarity">
    <text evidence="2 10">Belongs to the class-I aminoacyl-tRNA synthetase family. Glutamate--tRNA ligase type 1 subfamily.</text>
</comment>
<proteinExistence type="inferred from homology"/>
<evidence type="ECO:0000313" key="13">
    <source>
        <dbReference type="EMBL" id="RZD15248.1"/>
    </source>
</evidence>
<dbReference type="GO" id="GO:0004818">
    <property type="term" value="F:glutamate-tRNA ligase activity"/>
    <property type="evidence" value="ECO:0007669"/>
    <property type="project" value="UniProtKB-UniRule"/>
</dbReference>
<evidence type="ECO:0000256" key="3">
    <source>
        <dbReference type="ARBA" id="ARBA00011245"/>
    </source>
</evidence>
<evidence type="ECO:0000256" key="5">
    <source>
        <dbReference type="ARBA" id="ARBA00022598"/>
    </source>
</evidence>
<dbReference type="InterPro" id="IPR008925">
    <property type="entry name" value="aa_tRNA-synth_I_cd-bd_sf"/>
</dbReference>
<evidence type="ECO:0000256" key="8">
    <source>
        <dbReference type="ARBA" id="ARBA00022917"/>
    </source>
</evidence>
<dbReference type="PANTHER" id="PTHR43311">
    <property type="entry name" value="GLUTAMATE--TRNA LIGASE"/>
    <property type="match status" value="1"/>
</dbReference>
<feature type="binding site" evidence="10">
    <location>
        <position position="247"/>
    </location>
    <ligand>
        <name>ATP</name>
        <dbReference type="ChEBI" id="CHEBI:30616"/>
    </ligand>
</feature>
<comment type="function">
    <text evidence="10">Catalyzes the attachment of glutamate to tRNA(Glu) in a two-step reaction: glutamate is first activated by ATP to form Glu-AMP and then transferred to the acceptor end of tRNA(Glu).</text>
</comment>
<feature type="short sequence motif" description="'HIGH' region" evidence="10">
    <location>
        <begin position="12"/>
        <end position="22"/>
    </location>
</feature>
<keyword evidence="8 10" id="KW-0648">Protein biosynthesis</keyword>
<organism evidence="13 14">
    <name type="scientific">Candidatus Acidulodesulfobacterium ferriphilum</name>
    <dbReference type="NCBI Taxonomy" id="2597223"/>
    <lineage>
        <taxon>Bacteria</taxon>
        <taxon>Deltaproteobacteria</taxon>
        <taxon>Candidatus Acidulodesulfobacterales</taxon>
        <taxon>Candidatus Acidulodesulfobacterium</taxon>
    </lineage>
</organism>
<dbReference type="GO" id="GO:0006424">
    <property type="term" value="P:glutamyl-tRNA aminoacylation"/>
    <property type="evidence" value="ECO:0007669"/>
    <property type="project" value="UniProtKB-UniRule"/>
</dbReference>
<keyword evidence="5 10" id="KW-0436">Ligase</keyword>
<evidence type="ECO:0000256" key="1">
    <source>
        <dbReference type="ARBA" id="ARBA00004496"/>
    </source>
</evidence>
<dbReference type="InterPro" id="IPR045462">
    <property type="entry name" value="aa-tRNA-synth_I_cd-bd"/>
</dbReference>
<dbReference type="AlphaFoldDB" id="A0A519BDD2"/>
<dbReference type="InterPro" id="IPR004527">
    <property type="entry name" value="Glu-tRNA-ligase_bac/mito"/>
</dbReference>
<dbReference type="PROSITE" id="PS00178">
    <property type="entry name" value="AA_TRNA_LIGASE_I"/>
    <property type="match status" value="1"/>
</dbReference>
<keyword evidence="6 10" id="KW-0547">Nucleotide-binding</keyword>
<dbReference type="Gene3D" id="3.40.50.620">
    <property type="entry name" value="HUPs"/>
    <property type="match status" value="1"/>
</dbReference>
<dbReference type="Proteomes" id="UP000320813">
    <property type="component" value="Unassembled WGS sequence"/>
</dbReference>
<dbReference type="Pfam" id="PF00749">
    <property type="entry name" value="tRNA-synt_1c"/>
    <property type="match status" value="1"/>
</dbReference>
<feature type="short sequence motif" description="'KMSKS' region" evidence="10">
    <location>
        <begin position="244"/>
        <end position="248"/>
    </location>
</feature>
<dbReference type="Gene3D" id="1.10.10.350">
    <property type="match status" value="1"/>
</dbReference>
<comment type="catalytic activity">
    <reaction evidence="10">
        <text>tRNA(Glu) + L-glutamate + ATP = L-glutamyl-tRNA(Glu) + AMP + diphosphate</text>
        <dbReference type="Rhea" id="RHEA:23540"/>
        <dbReference type="Rhea" id="RHEA-COMP:9663"/>
        <dbReference type="Rhea" id="RHEA-COMP:9680"/>
        <dbReference type="ChEBI" id="CHEBI:29985"/>
        <dbReference type="ChEBI" id="CHEBI:30616"/>
        <dbReference type="ChEBI" id="CHEBI:33019"/>
        <dbReference type="ChEBI" id="CHEBI:78442"/>
        <dbReference type="ChEBI" id="CHEBI:78520"/>
        <dbReference type="ChEBI" id="CHEBI:456215"/>
        <dbReference type="EC" id="6.1.1.17"/>
    </reaction>
</comment>
<dbReference type="CDD" id="cd00808">
    <property type="entry name" value="GluRS_core"/>
    <property type="match status" value="1"/>
</dbReference>
<keyword evidence="7 10" id="KW-0067">ATP-binding</keyword>
<evidence type="ECO:0000256" key="2">
    <source>
        <dbReference type="ARBA" id="ARBA00007894"/>
    </source>
</evidence>
<accession>A0A519BDD2</accession>
<reference evidence="13 14" key="1">
    <citation type="submission" date="2019-01" db="EMBL/GenBank/DDBJ databases">
        <title>Insights into ecological role of a new deltaproteobacterial order Candidatus Sinidesulfobacterales (Sva0485) by metagenomics and metatranscriptomics.</title>
        <authorList>
            <person name="Tan S."/>
            <person name="Liu J."/>
            <person name="Fang Y."/>
            <person name="Hedlund B.P."/>
            <person name="Lian Z.H."/>
            <person name="Huang L.Y."/>
            <person name="Li J.T."/>
            <person name="Huang L.N."/>
            <person name="Li W.J."/>
            <person name="Jiang H.C."/>
            <person name="Dong H.L."/>
            <person name="Shu W.S."/>
        </authorList>
    </citation>
    <scope>NUCLEOTIDE SEQUENCE [LARGE SCALE GENOMIC DNA]</scope>
    <source>
        <strain evidence="13">AP3</strain>
    </source>
</reference>
<dbReference type="EC" id="6.1.1.17" evidence="10"/>
<dbReference type="SUPFAM" id="SSF48163">
    <property type="entry name" value="An anticodon-binding domain of class I aminoacyl-tRNA synthetases"/>
    <property type="match status" value="1"/>
</dbReference>
<evidence type="ECO:0000256" key="7">
    <source>
        <dbReference type="ARBA" id="ARBA00022840"/>
    </source>
</evidence>
<dbReference type="EMBL" id="SGBD01000001">
    <property type="protein sequence ID" value="RZD15248.1"/>
    <property type="molecule type" value="Genomic_DNA"/>
</dbReference>
<evidence type="ECO:0000313" key="14">
    <source>
        <dbReference type="Proteomes" id="UP000320813"/>
    </source>
</evidence>
<evidence type="ECO:0000259" key="11">
    <source>
        <dbReference type="Pfam" id="PF00749"/>
    </source>
</evidence>
<evidence type="ECO:0000256" key="4">
    <source>
        <dbReference type="ARBA" id="ARBA00022490"/>
    </source>
</evidence>
<evidence type="ECO:0000259" key="12">
    <source>
        <dbReference type="Pfam" id="PF19269"/>
    </source>
</evidence>
<dbReference type="NCBIfam" id="TIGR00464">
    <property type="entry name" value="gltX_bact"/>
    <property type="match status" value="1"/>
</dbReference>
<protein>
    <recommendedName>
        <fullName evidence="10">Glutamate--tRNA ligase</fullName>
        <ecNumber evidence="10">6.1.1.17</ecNumber>
    </recommendedName>
    <alternativeName>
        <fullName evidence="10">Glutamyl-tRNA synthetase</fullName>
        <shortName evidence="10">GluRS</shortName>
    </alternativeName>
</protein>
<dbReference type="InterPro" id="IPR020751">
    <property type="entry name" value="aa-tRNA-synth_I_codon-bd_sub2"/>
</dbReference>
<dbReference type="InterPro" id="IPR033910">
    <property type="entry name" value="GluRS_core"/>
</dbReference>
<comment type="caution">
    <text evidence="10">Lacks conserved residue(s) required for the propagation of feature annotation.</text>
</comment>
<dbReference type="GO" id="GO:0005829">
    <property type="term" value="C:cytosol"/>
    <property type="evidence" value="ECO:0007669"/>
    <property type="project" value="TreeGrafter"/>
</dbReference>
<dbReference type="InterPro" id="IPR001412">
    <property type="entry name" value="aa-tRNA-synth_I_CS"/>
</dbReference>
<dbReference type="FunFam" id="3.40.50.620:FF:000007">
    <property type="entry name" value="Glutamate--tRNA ligase"/>
    <property type="match status" value="1"/>
</dbReference>
<comment type="subunit">
    <text evidence="3 10">Monomer.</text>
</comment>
<keyword evidence="9 10" id="KW-0030">Aminoacyl-tRNA synthetase</keyword>
<dbReference type="InterPro" id="IPR049940">
    <property type="entry name" value="GluQ/Sye"/>
</dbReference>
<evidence type="ECO:0000256" key="6">
    <source>
        <dbReference type="ARBA" id="ARBA00022741"/>
    </source>
</evidence>
<dbReference type="GO" id="GO:0005524">
    <property type="term" value="F:ATP binding"/>
    <property type="evidence" value="ECO:0007669"/>
    <property type="project" value="UniProtKB-UniRule"/>
</dbReference>
<comment type="caution">
    <text evidence="13">The sequence shown here is derived from an EMBL/GenBank/DDBJ whole genome shotgun (WGS) entry which is preliminary data.</text>
</comment>
<dbReference type="GO" id="GO:0000049">
    <property type="term" value="F:tRNA binding"/>
    <property type="evidence" value="ECO:0007669"/>
    <property type="project" value="InterPro"/>
</dbReference>
<keyword evidence="4 10" id="KW-0963">Cytoplasm</keyword>
<gene>
    <name evidence="10 13" type="primary">gltX</name>
    <name evidence="13" type="ORF">EVJ47_02980</name>
</gene>
<evidence type="ECO:0000256" key="10">
    <source>
        <dbReference type="HAMAP-Rule" id="MF_00022"/>
    </source>
</evidence>
<feature type="domain" description="Aminoacyl-tRNA synthetase class I anticodon-binding" evidence="12">
    <location>
        <begin position="432"/>
        <end position="488"/>
    </location>
</feature>
<dbReference type="InterPro" id="IPR000924">
    <property type="entry name" value="Glu/Gln-tRNA-synth"/>
</dbReference>
<sequence length="501" mass="57525">MKDIKVKTRFAPSPTGYLHIGGARTALFNYAYAKHFGGKFVLRIEDTDFERSTKEFEADILDSLKWLSIVSDEDAVYQSQRQGIYKGYADRLLKDGKAYYCFCSKELLDEDRSRLMTEGKKPMYVGRCLNLKPDEIDLSKPHVIRFKVERGQGLTTGFKDLIRNQFISFNNNEIDDFVLVREDGIPTYNFAVVIDDALMEITHIIRGDDHVSNTPKQIMLYGALGFKAPEFAHVSMILGQDGKRLSKRHGATSVNQYKKEGFLPEALVNYLIRLGWSHGNDEIFTMDEIIRYFDLKNISKSAAIFNTEKLLWLNSHYIKSKDPFNIINLLNDIRDVSEKPIAADIQTVSLIDSLKSRVKTLVEFKAKLNFFISEEPGYKTELLTEFNFNEGDLFFLKEFKAFIAGLPDIIFNYKEGGLSDKAGILNFIKNSVERVKQEFNNFLSKNNWTMKEKAMIIRLALTGEKVSPPIFEIIFALGKIRCVKRISEFYEFINHAKPARA</sequence>
<evidence type="ECO:0000256" key="9">
    <source>
        <dbReference type="ARBA" id="ARBA00023146"/>
    </source>
</evidence>
<name>A0A519BDD2_9DELT</name>
<dbReference type="PANTHER" id="PTHR43311:SF2">
    <property type="entry name" value="GLUTAMATE--TRNA LIGASE, MITOCHONDRIAL-RELATED"/>
    <property type="match status" value="1"/>
</dbReference>
<dbReference type="InterPro" id="IPR014729">
    <property type="entry name" value="Rossmann-like_a/b/a_fold"/>
</dbReference>
<dbReference type="GO" id="GO:0008270">
    <property type="term" value="F:zinc ion binding"/>
    <property type="evidence" value="ECO:0007669"/>
    <property type="project" value="InterPro"/>
</dbReference>
<comment type="subcellular location">
    <subcellularLocation>
        <location evidence="1 10">Cytoplasm</location>
    </subcellularLocation>
</comment>
<dbReference type="SUPFAM" id="SSF52374">
    <property type="entry name" value="Nucleotidylyl transferase"/>
    <property type="match status" value="1"/>
</dbReference>
<dbReference type="HAMAP" id="MF_00022">
    <property type="entry name" value="Glu_tRNA_synth_type1"/>
    <property type="match status" value="1"/>
</dbReference>
<dbReference type="PRINTS" id="PR00987">
    <property type="entry name" value="TRNASYNTHGLU"/>
</dbReference>
<dbReference type="InterPro" id="IPR020058">
    <property type="entry name" value="Glu/Gln-tRNA-synth_Ib_cat-dom"/>
</dbReference>
<dbReference type="Pfam" id="PF19269">
    <property type="entry name" value="Anticodon_2"/>
    <property type="match status" value="1"/>
</dbReference>